<keyword evidence="1" id="KW-1133">Transmembrane helix</keyword>
<name>C4WMV7_9HYPH</name>
<gene>
    <name evidence="2" type="ORF">OINT_2000413</name>
</gene>
<dbReference type="AlphaFoldDB" id="C4WMV7"/>
<dbReference type="EMBL" id="ACQA01000002">
    <property type="protein sequence ID" value="EEQ93269.1"/>
    <property type="molecule type" value="Genomic_DNA"/>
</dbReference>
<dbReference type="Proteomes" id="UP000004386">
    <property type="component" value="Unassembled WGS sequence"/>
</dbReference>
<evidence type="ECO:0000313" key="2">
    <source>
        <dbReference type="EMBL" id="EEQ93269.1"/>
    </source>
</evidence>
<keyword evidence="1" id="KW-0472">Membrane</keyword>
<sequence length="58" mass="6537">MVEALDLVKHGDLSYCVAANITIVMGLEILTVLHRLYLFQIQLRATAISIWTQHSLNV</sequence>
<protein>
    <submittedName>
        <fullName evidence="2">Uncharacterized protein</fullName>
    </submittedName>
</protein>
<proteinExistence type="predicted"/>
<organism evidence="2 3">
    <name type="scientific">Brucella intermedia LMG 3301</name>
    <dbReference type="NCBI Taxonomy" id="641118"/>
    <lineage>
        <taxon>Bacteria</taxon>
        <taxon>Pseudomonadati</taxon>
        <taxon>Pseudomonadota</taxon>
        <taxon>Alphaproteobacteria</taxon>
        <taxon>Hyphomicrobiales</taxon>
        <taxon>Brucellaceae</taxon>
        <taxon>Brucella/Ochrobactrum group</taxon>
        <taxon>Brucella</taxon>
    </lineage>
</organism>
<evidence type="ECO:0000313" key="3">
    <source>
        <dbReference type="Proteomes" id="UP000004386"/>
    </source>
</evidence>
<dbReference type="HOGENOM" id="CLU_2974910_0_0_5"/>
<feature type="transmembrane region" description="Helical" evidence="1">
    <location>
        <begin position="12"/>
        <end position="33"/>
    </location>
</feature>
<keyword evidence="1" id="KW-0812">Transmembrane</keyword>
<accession>C4WMV7</accession>
<reference evidence="2 3" key="1">
    <citation type="submission" date="2009-05" db="EMBL/GenBank/DDBJ databases">
        <authorList>
            <person name="Setubal J.C."/>
            <person name="Boyle S."/>
            <person name="Crasta O.R."/>
            <person name="Gillespie J.J."/>
            <person name="Kenyon R.W."/>
            <person name="Lu J."/>
            <person name="Mane S."/>
            <person name="Nagrani S."/>
            <person name="Shallom J.M."/>
            <person name="Shallom S."/>
            <person name="Shukla M."/>
            <person name="Snyder E.E."/>
            <person name="Sobral B.W."/>
            <person name="Wattam A.R."/>
            <person name="Will R."/>
            <person name="Williams K."/>
            <person name="Yoo H."/>
            <person name="Munk C."/>
            <person name="Tapia R."/>
            <person name="Green L."/>
            <person name="Rogers Y."/>
            <person name="Detter J.C."/>
            <person name="Bruce D."/>
            <person name="Brettin T.S."/>
            <person name="Tsolis R."/>
        </authorList>
    </citation>
    <scope>NUCLEOTIDE SEQUENCE [LARGE SCALE GENOMIC DNA]</scope>
    <source>
        <strain evidence="2 3">LMG 3301</strain>
    </source>
</reference>
<evidence type="ECO:0000256" key="1">
    <source>
        <dbReference type="SAM" id="Phobius"/>
    </source>
</evidence>
<comment type="caution">
    <text evidence="2">The sequence shown here is derived from an EMBL/GenBank/DDBJ whole genome shotgun (WGS) entry which is preliminary data.</text>
</comment>